<protein>
    <submittedName>
        <fullName evidence="1">Uncharacterized protein</fullName>
    </submittedName>
</protein>
<sequence length="110" mass="12529">MSPTALDMKCPVKGCKLPLCVVLTDNEYVICECANGHRRQYTRGYFRRFQSPDNVRGDLAQECPRCHKPIRERSRTAQNDAKGLGRIECSCCQTALLYDSNTQKWVIADD</sequence>
<comment type="caution">
    <text evidence="1">The sequence shown here is derived from an EMBL/GenBank/DDBJ whole genome shotgun (WGS) entry which is preliminary data.</text>
</comment>
<dbReference type="AlphaFoldDB" id="A0A0G1HYN7"/>
<organism evidence="1 2">
    <name type="scientific">candidate division Kazan bacterium GW2011_GWA1_44_22</name>
    <dbReference type="NCBI Taxonomy" id="1620410"/>
    <lineage>
        <taxon>Bacteria</taxon>
        <taxon>Bacteria division Kazan-3B-28</taxon>
    </lineage>
</organism>
<name>A0A0G1HYN7_UNCK3</name>
<proteinExistence type="predicted"/>
<evidence type="ECO:0000313" key="1">
    <source>
        <dbReference type="EMBL" id="KKT52070.1"/>
    </source>
</evidence>
<evidence type="ECO:0000313" key="2">
    <source>
        <dbReference type="Proteomes" id="UP000034752"/>
    </source>
</evidence>
<dbReference type="EMBL" id="LCIJ01000022">
    <property type="protein sequence ID" value="KKT52070.1"/>
    <property type="molecule type" value="Genomic_DNA"/>
</dbReference>
<gene>
    <name evidence="1" type="ORF">VE96_C0022G0002</name>
</gene>
<accession>A0A0G1HYN7</accession>
<dbReference type="Proteomes" id="UP000034752">
    <property type="component" value="Unassembled WGS sequence"/>
</dbReference>
<reference evidence="1 2" key="1">
    <citation type="journal article" date="2015" name="Nature">
        <title>rRNA introns, odd ribosomes, and small enigmatic genomes across a large radiation of phyla.</title>
        <authorList>
            <person name="Brown C.T."/>
            <person name="Hug L.A."/>
            <person name="Thomas B.C."/>
            <person name="Sharon I."/>
            <person name="Castelle C.J."/>
            <person name="Singh A."/>
            <person name="Wilkins M.J."/>
            <person name="Williams K.H."/>
            <person name="Banfield J.F."/>
        </authorList>
    </citation>
    <scope>NUCLEOTIDE SEQUENCE [LARGE SCALE GENOMIC DNA]</scope>
</reference>